<gene>
    <name evidence="1" type="ORF">METZ01_LOCUS61252</name>
</gene>
<protein>
    <recommendedName>
        <fullName evidence="2">VWFA domain-containing protein</fullName>
    </recommendedName>
</protein>
<name>A0A381SYJ0_9ZZZZ</name>
<sequence>MPALRLSVGVGLVALWLTVGVLAQQVTQDAAQQPPVTFRLEVNYVEVDAVVTDENANFIDDLVLSDFEVFEDGQVQEVSAFSLVNIPIERAERTLVSSELIEPDVSSNERPFEGRLFVLLLDDLQTTPLRTPYVKAAAKEFIERHIGANDLTAVFFASGRTDVSQGFTGNQRLLLEAVDKFTGQGARSSVMGRNDTYFRYL</sequence>
<organism evidence="1">
    <name type="scientific">marine metagenome</name>
    <dbReference type="NCBI Taxonomy" id="408172"/>
    <lineage>
        <taxon>unclassified sequences</taxon>
        <taxon>metagenomes</taxon>
        <taxon>ecological metagenomes</taxon>
    </lineage>
</organism>
<dbReference type="AlphaFoldDB" id="A0A381SYJ0"/>
<evidence type="ECO:0008006" key="2">
    <source>
        <dbReference type="Google" id="ProtNLM"/>
    </source>
</evidence>
<dbReference type="NCBIfam" id="TIGR03436">
    <property type="entry name" value="acidobact_VWFA"/>
    <property type="match status" value="1"/>
</dbReference>
<reference evidence="1" key="1">
    <citation type="submission" date="2018-05" db="EMBL/GenBank/DDBJ databases">
        <authorList>
            <person name="Lanie J.A."/>
            <person name="Ng W.-L."/>
            <person name="Kazmierczak K.M."/>
            <person name="Andrzejewski T.M."/>
            <person name="Davidsen T.M."/>
            <person name="Wayne K.J."/>
            <person name="Tettelin H."/>
            <person name="Glass J.I."/>
            <person name="Rusch D."/>
            <person name="Podicherti R."/>
            <person name="Tsui H.-C.T."/>
            <person name="Winkler M.E."/>
        </authorList>
    </citation>
    <scope>NUCLEOTIDE SEQUENCE</scope>
</reference>
<proteinExistence type="predicted"/>
<accession>A0A381SYJ0</accession>
<feature type="non-terminal residue" evidence="1">
    <location>
        <position position="201"/>
    </location>
</feature>
<dbReference type="InterPro" id="IPR017802">
    <property type="entry name" value="VWFA-rel_acidobac-type"/>
</dbReference>
<evidence type="ECO:0000313" key="1">
    <source>
        <dbReference type="EMBL" id="SVA08398.1"/>
    </source>
</evidence>
<dbReference type="EMBL" id="UINC01003682">
    <property type="protein sequence ID" value="SVA08398.1"/>
    <property type="molecule type" value="Genomic_DNA"/>
</dbReference>